<dbReference type="EMBL" id="JALBCA010000045">
    <property type="protein sequence ID" value="KAI2386739.1"/>
    <property type="molecule type" value="Genomic_DNA"/>
</dbReference>
<gene>
    <name evidence="1" type="ORF">LOY88_003460</name>
</gene>
<sequence>MSDVKDIPDAWDDDWDQIDARRPDPSSPPPAPQQEPEKKLSSRAKKAQLRAQHAEFNRQLWAEAEAEAYVSMRSPLNQRKLTLTLSCRFASEPTQISHFLDSRSAIPLRTEYKPTVKVLSRNPQSGVDAATIGFQRVTISPRPASNGNNQNEAEDGDDSDSESKNQRPLTAEERHVIAKREREEKQRKYEEARERLFGSSNAGSGASSPGSTTPPRQQHASEGRWKGKGRSNANCRDRGDKREPRNAKGKQLFDPNSSPKPASNGKRRETKSQPQSPPPQVPIRSPRGPEESGPGGFGFAQRG</sequence>
<organism evidence="1">
    <name type="scientific">Ophidiomyces ophidiicola</name>
    <dbReference type="NCBI Taxonomy" id="1387563"/>
    <lineage>
        <taxon>Eukaryota</taxon>
        <taxon>Fungi</taxon>
        <taxon>Dikarya</taxon>
        <taxon>Ascomycota</taxon>
        <taxon>Pezizomycotina</taxon>
        <taxon>Eurotiomycetes</taxon>
        <taxon>Eurotiomycetidae</taxon>
        <taxon>Onygenales</taxon>
        <taxon>Onygenaceae</taxon>
        <taxon>Ophidiomyces</taxon>
    </lineage>
</organism>
<proteinExistence type="predicted"/>
<accession>A0ACB8UWG6</accession>
<evidence type="ECO:0000313" key="1">
    <source>
        <dbReference type="EMBL" id="KAI2386739.1"/>
    </source>
</evidence>
<protein>
    <submittedName>
        <fullName evidence="1">Uncharacterized protein</fullName>
    </submittedName>
</protein>
<comment type="caution">
    <text evidence="1">The sequence shown here is derived from an EMBL/GenBank/DDBJ whole genome shotgun (WGS) entry which is preliminary data.</text>
</comment>
<name>A0ACB8UWG6_9EURO</name>
<reference evidence="1" key="1">
    <citation type="journal article" date="2022" name="bioRxiv">
        <title>Population genetic analysis of Ophidiomyces ophidiicola, the causative agent of snake fungal disease, indicates recent introductions to the USA.</title>
        <authorList>
            <person name="Ladner J.T."/>
            <person name="Palmer J.M."/>
            <person name="Ettinger C.L."/>
            <person name="Stajich J.E."/>
            <person name="Farrell T.M."/>
            <person name="Glorioso B.M."/>
            <person name="Lawson B."/>
            <person name="Price S.J."/>
            <person name="Stengle A.G."/>
            <person name="Grear D.A."/>
            <person name="Lorch J.M."/>
        </authorList>
    </citation>
    <scope>NUCLEOTIDE SEQUENCE</scope>
    <source>
        <strain evidence="1">NWHC 24266-5</strain>
    </source>
</reference>